<accession>A0A0D0DK01</accession>
<dbReference type="EMBL" id="KN825385">
    <property type="protein sequence ID" value="KIK91458.1"/>
    <property type="molecule type" value="Genomic_DNA"/>
</dbReference>
<keyword evidence="1" id="KW-1133">Transmembrane helix</keyword>
<dbReference type="InParanoid" id="A0A0D0DK01"/>
<dbReference type="Proteomes" id="UP000054538">
    <property type="component" value="Unassembled WGS sequence"/>
</dbReference>
<proteinExistence type="predicted"/>
<feature type="transmembrane region" description="Helical" evidence="1">
    <location>
        <begin position="42"/>
        <end position="63"/>
    </location>
</feature>
<gene>
    <name evidence="2" type="ORF">PAXRUDRAFT_629825</name>
</gene>
<name>A0A0D0DK01_9AGAM</name>
<reference evidence="2 3" key="1">
    <citation type="submission" date="2014-04" db="EMBL/GenBank/DDBJ databases">
        <authorList>
            <consortium name="DOE Joint Genome Institute"/>
            <person name="Kuo A."/>
            <person name="Kohler A."/>
            <person name="Jargeat P."/>
            <person name="Nagy L.G."/>
            <person name="Floudas D."/>
            <person name="Copeland A."/>
            <person name="Barry K.W."/>
            <person name="Cichocki N."/>
            <person name="Veneault-Fourrey C."/>
            <person name="LaButti K."/>
            <person name="Lindquist E.A."/>
            <person name="Lipzen A."/>
            <person name="Lundell T."/>
            <person name="Morin E."/>
            <person name="Murat C."/>
            <person name="Sun H."/>
            <person name="Tunlid A."/>
            <person name="Henrissat B."/>
            <person name="Grigoriev I.V."/>
            <person name="Hibbett D.S."/>
            <person name="Martin F."/>
            <person name="Nordberg H.P."/>
            <person name="Cantor M.N."/>
            <person name="Hua S.X."/>
        </authorList>
    </citation>
    <scope>NUCLEOTIDE SEQUENCE [LARGE SCALE GENOMIC DNA]</scope>
    <source>
        <strain evidence="2 3">Ve08.2h10</strain>
    </source>
</reference>
<organism evidence="2 3">
    <name type="scientific">Paxillus rubicundulus Ve08.2h10</name>
    <dbReference type="NCBI Taxonomy" id="930991"/>
    <lineage>
        <taxon>Eukaryota</taxon>
        <taxon>Fungi</taxon>
        <taxon>Dikarya</taxon>
        <taxon>Basidiomycota</taxon>
        <taxon>Agaricomycotina</taxon>
        <taxon>Agaricomycetes</taxon>
        <taxon>Agaricomycetidae</taxon>
        <taxon>Boletales</taxon>
        <taxon>Paxilineae</taxon>
        <taxon>Paxillaceae</taxon>
        <taxon>Paxillus</taxon>
    </lineage>
</organism>
<sequence length="86" mass="9584">MSNPHTVPTLSSLLQGMHSAQGFSDVIEHVWALCQASLHCPLALLCLTYHSIFLMAIANLIILKIRPHRVVRNDSMQNSAQFFGLK</sequence>
<evidence type="ECO:0000313" key="2">
    <source>
        <dbReference type="EMBL" id="KIK91458.1"/>
    </source>
</evidence>
<dbReference type="HOGENOM" id="CLU_2498529_0_0_1"/>
<keyword evidence="1" id="KW-0472">Membrane</keyword>
<keyword evidence="3" id="KW-1185">Reference proteome</keyword>
<keyword evidence="1" id="KW-0812">Transmembrane</keyword>
<protein>
    <submittedName>
        <fullName evidence="2">Uncharacterized protein</fullName>
    </submittedName>
</protein>
<dbReference type="AlphaFoldDB" id="A0A0D0DK01"/>
<evidence type="ECO:0000313" key="3">
    <source>
        <dbReference type="Proteomes" id="UP000054538"/>
    </source>
</evidence>
<evidence type="ECO:0000256" key="1">
    <source>
        <dbReference type="SAM" id="Phobius"/>
    </source>
</evidence>
<reference evidence="3" key="2">
    <citation type="submission" date="2015-01" db="EMBL/GenBank/DDBJ databases">
        <title>Evolutionary Origins and Diversification of the Mycorrhizal Mutualists.</title>
        <authorList>
            <consortium name="DOE Joint Genome Institute"/>
            <consortium name="Mycorrhizal Genomics Consortium"/>
            <person name="Kohler A."/>
            <person name="Kuo A."/>
            <person name="Nagy L.G."/>
            <person name="Floudas D."/>
            <person name="Copeland A."/>
            <person name="Barry K.W."/>
            <person name="Cichocki N."/>
            <person name="Veneault-Fourrey C."/>
            <person name="LaButti K."/>
            <person name="Lindquist E.A."/>
            <person name="Lipzen A."/>
            <person name="Lundell T."/>
            <person name="Morin E."/>
            <person name="Murat C."/>
            <person name="Riley R."/>
            <person name="Ohm R."/>
            <person name="Sun H."/>
            <person name="Tunlid A."/>
            <person name="Henrissat B."/>
            <person name="Grigoriev I.V."/>
            <person name="Hibbett D.S."/>
            <person name="Martin F."/>
        </authorList>
    </citation>
    <scope>NUCLEOTIDE SEQUENCE [LARGE SCALE GENOMIC DNA]</scope>
    <source>
        <strain evidence="3">Ve08.2h10</strain>
    </source>
</reference>